<dbReference type="GO" id="GO:0004555">
    <property type="term" value="F:alpha,alpha-trehalase activity"/>
    <property type="evidence" value="ECO:0007669"/>
    <property type="project" value="UniProtKB-EC"/>
</dbReference>
<evidence type="ECO:0000256" key="2">
    <source>
        <dbReference type="ARBA" id="ARBA00006188"/>
    </source>
</evidence>
<evidence type="ECO:0000313" key="15">
    <source>
        <dbReference type="Proteomes" id="UP000050863"/>
    </source>
</evidence>
<dbReference type="STRING" id="280332.CQ12_00505"/>
<dbReference type="InterPro" id="IPR008928">
    <property type="entry name" value="6-hairpin_glycosidase_sf"/>
</dbReference>
<dbReference type="FunFam" id="1.50.10.10:FF:000005">
    <property type="entry name" value="Glycosyl hydrolase, glucoamylase"/>
    <property type="match status" value="1"/>
</dbReference>
<dbReference type="SUPFAM" id="SSF48208">
    <property type="entry name" value="Six-hairpin glycosidases"/>
    <property type="match status" value="1"/>
</dbReference>
<keyword evidence="15" id="KW-1185">Reference proteome</keyword>
<dbReference type="OrthoDB" id="3902805at2"/>
<dbReference type="AlphaFoldDB" id="A0A0R3LHN3"/>
<dbReference type="Pfam" id="PF00723">
    <property type="entry name" value="Glyco_hydro_15"/>
    <property type="match status" value="1"/>
</dbReference>
<dbReference type="EC" id="3.2.1.28" evidence="3"/>
<dbReference type="Proteomes" id="UP000050863">
    <property type="component" value="Unassembled WGS sequence"/>
</dbReference>
<comment type="catalytic activity">
    <reaction evidence="1">
        <text>alpha,alpha-trehalose + H2O = alpha-D-glucose + beta-D-glucose</text>
        <dbReference type="Rhea" id="RHEA:32675"/>
        <dbReference type="ChEBI" id="CHEBI:15377"/>
        <dbReference type="ChEBI" id="CHEBI:15903"/>
        <dbReference type="ChEBI" id="CHEBI:16551"/>
        <dbReference type="ChEBI" id="CHEBI:17925"/>
        <dbReference type="EC" id="3.2.1.28"/>
    </reaction>
</comment>
<keyword evidence="6" id="KW-0119">Carbohydrate metabolism</keyword>
<evidence type="ECO:0000259" key="12">
    <source>
        <dbReference type="Pfam" id="PF00723"/>
    </source>
</evidence>
<organism evidence="14 15">
    <name type="scientific">Bradyrhizobium jicamae</name>
    <dbReference type="NCBI Taxonomy" id="280332"/>
    <lineage>
        <taxon>Bacteria</taxon>
        <taxon>Pseudomonadati</taxon>
        <taxon>Pseudomonadota</taxon>
        <taxon>Alphaproteobacteria</taxon>
        <taxon>Hyphomicrobiales</taxon>
        <taxon>Nitrobacteraceae</taxon>
        <taxon>Bradyrhizobium</taxon>
    </lineage>
</organism>
<evidence type="ECO:0000256" key="6">
    <source>
        <dbReference type="ARBA" id="ARBA00023277"/>
    </source>
</evidence>
<sequence length="606" mass="67345">MALKIENYAMIGDCKTAAMVGHNGSIDWLCLPRFDSAACFAALLGDAENGRWLIAPKDEPIETLRRYRAGTLVLETEFRTKGGSATLIDFMVPADRAELVRIVVGGQGRVEFRAEFVARFNYGETVPWVTRLNDGGISAIAGPERLVLRAAAALHGEDLKTVSEFAVEAGASIPFVLSYGPSFQDPLAAIDAFDALKRTEAFWRGWSDRCPEVGPWTELVKRSLIALKALTYAPTGGIIAAPTTSLPELIGGIRNWDYRFCWLRDATFTLLALMHLGYYDEARAWRDWLLRTVAGSPEQVQIVYGVGGERWLPELTVPWLAGYERSSPVRIGNAAYQQLQLDVLGEVADAMFQARKGGIGLTERGRALQPLMLNYLTSAWREADQGIWEVRGERQHFVHSKVMAWVAFDRAAKEFAAEGPIQAARHWRAVADEIHADVCERGFDRELESFVQAYGSKRLDAGLLLMPLVGFLPATDPRVRNTVRAIEKRLLVKDEFVLRYERANPGDGLPPGEGAFLACSFWLVDNYILQGRYLEARKLFDRLLSRCNDVGLLAEEYDPFAGRMLGNFPQAYSHVGLICCALNLTRGTCPAGERAEPQRPAMRPIA</sequence>
<comment type="similarity">
    <text evidence="2">Belongs to the glycosyl hydrolase 15 family.</text>
</comment>
<evidence type="ECO:0000256" key="5">
    <source>
        <dbReference type="ARBA" id="ARBA00022801"/>
    </source>
</evidence>
<gene>
    <name evidence="14" type="ORF">CQ12_00505</name>
</gene>
<evidence type="ECO:0000256" key="9">
    <source>
        <dbReference type="ARBA" id="ARBA00031637"/>
    </source>
</evidence>
<comment type="caution">
    <text evidence="14">The sequence shown here is derived from an EMBL/GenBank/DDBJ whole genome shotgun (WGS) entry which is preliminary data.</text>
</comment>
<evidence type="ECO:0000256" key="3">
    <source>
        <dbReference type="ARBA" id="ARBA00012757"/>
    </source>
</evidence>
<accession>A0A0R3LHN3</accession>
<evidence type="ECO:0000256" key="11">
    <source>
        <dbReference type="ARBA" id="ARBA00060615"/>
    </source>
</evidence>
<keyword evidence="7" id="KW-0326">Glycosidase</keyword>
<protein>
    <recommendedName>
        <fullName evidence="4">Trehalase</fullName>
        <ecNumber evidence="3">3.2.1.28</ecNumber>
    </recommendedName>
    <alternativeName>
        <fullName evidence="8">Alpha,alpha-trehalase</fullName>
    </alternativeName>
    <alternativeName>
        <fullName evidence="9">Alpha,alpha-trehalose glucohydrolase</fullName>
    </alternativeName>
</protein>
<dbReference type="InterPro" id="IPR011613">
    <property type="entry name" value="GH15-like"/>
</dbReference>
<dbReference type="InterPro" id="IPR045582">
    <property type="entry name" value="Trehalase-like_N"/>
</dbReference>
<name>A0A0R3LHN3_9BRAD</name>
<evidence type="ECO:0000313" key="14">
    <source>
        <dbReference type="EMBL" id="KRR07308.1"/>
    </source>
</evidence>
<evidence type="ECO:0000256" key="10">
    <source>
        <dbReference type="ARBA" id="ARBA00053030"/>
    </source>
</evidence>
<comment type="cofactor">
    <cofactor evidence="10">
        <name>phosphate</name>
        <dbReference type="ChEBI" id="CHEBI:43474"/>
    </cofactor>
</comment>
<evidence type="ECO:0000256" key="8">
    <source>
        <dbReference type="ARBA" id="ARBA00030473"/>
    </source>
</evidence>
<dbReference type="InterPro" id="IPR012341">
    <property type="entry name" value="6hp_glycosidase-like_sf"/>
</dbReference>
<dbReference type="RefSeq" id="WP_057836324.1">
    <property type="nucleotide sequence ID" value="NZ_LLXZ01000102.1"/>
</dbReference>
<reference evidence="14 15" key="1">
    <citation type="submission" date="2014-03" db="EMBL/GenBank/DDBJ databases">
        <title>Bradyrhizobium valentinum sp. nov., isolated from effective nodules of Lupinus mariae-josephae, a lupine endemic of basic-lime soils in Eastern Spain.</title>
        <authorList>
            <person name="Duran D."/>
            <person name="Rey L."/>
            <person name="Navarro A."/>
            <person name="Busquets A."/>
            <person name="Imperial J."/>
            <person name="Ruiz-Argueso T."/>
        </authorList>
    </citation>
    <scope>NUCLEOTIDE SEQUENCE [LARGE SCALE GENOMIC DNA]</scope>
    <source>
        <strain evidence="14 15">PAC68</strain>
    </source>
</reference>
<dbReference type="GO" id="GO:0005993">
    <property type="term" value="P:trehalose catabolic process"/>
    <property type="evidence" value="ECO:0007669"/>
    <property type="project" value="UniProtKB-ARBA"/>
</dbReference>
<evidence type="ECO:0000256" key="7">
    <source>
        <dbReference type="ARBA" id="ARBA00023295"/>
    </source>
</evidence>
<evidence type="ECO:0000256" key="1">
    <source>
        <dbReference type="ARBA" id="ARBA00001576"/>
    </source>
</evidence>
<comment type="pathway">
    <text evidence="11">Glycan degradation; trehalose degradation; D-glucose from alpha,alpha-trehalose: step 1/1.</text>
</comment>
<evidence type="ECO:0000259" key="13">
    <source>
        <dbReference type="Pfam" id="PF19291"/>
    </source>
</evidence>
<feature type="domain" description="Trehalase-like N-terminal" evidence="13">
    <location>
        <begin position="2"/>
        <end position="151"/>
    </location>
</feature>
<dbReference type="PANTHER" id="PTHR31616:SF0">
    <property type="entry name" value="GLUCAN 1,4-ALPHA-GLUCOSIDASE"/>
    <property type="match status" value="1"/>
</dbReference>
<dbReference type="PANTHER" id="PTHR31616">
    <property type="entry name" value="TREHALASE"/>
    <property type="match status" value="1"/>
</dbReference>
<evidence type="ECO:0000256" key="4">
    <source>
        <dbReference type="ARBA" id="ARBA00019905"/>
    </source>
</evidence>
<feature type="domain" description="GH15-like" evidence="12">
    <location>
        <begin position="218"/>
        <end position="581"/>
    </location>
</feature>
<dbReference type="EMBL" id="LLXZ01000102">
    <property type="protein sequence ID" value="KRR07308.1"/>
    <property type="molecule type" value="Genomic_DNA"/>
</dbReference>
<keyword evidence="5" id="KW-0378">Hydrolase</keyword>
<proteinExistence type="inferred from homology"/>
<dbReference type="Pfam" id="PF19291">
    <property type="entry name" value="TREH_N"/>
    <property type="match status" value="1"/>
</dbReference>
<dbReference type="Gene3D" id="1.50.10.10">
    <property type="match status" value="1"/>
</dbReference>